<dbReference type="KEGG" id="pur:AOC03_11945"/>
<dbReference type="EMBL" id="CP012707">
    <property type="protein sequence ID" value="ALF60909.1"/>
    <property type="molecule type" value="Genomic_DNA"/>
</dbReference>
<protein>
    <submittedName>
        <fullName evidence="1">Uncharacterized protein</fullName>
    </submittedName>
</protein>
<organism evidence="1 3">
    <name type="scientific">Psychrobacter urativorans</name>
    <dbReference type="NCBI Taxonomy" id="45610"/>
    <lineage>
        <taxon>Bacteria</taxon>
        <taxon>Pseudomonadati</taxon>
        <taxon>Pseudomonadota</taxon>
        <taxon>Gammaproteobacteria</taxon>
        <taxon>Moraxellales</taxon>
        <taxon>Moraxellaceae</taxon>
        <taxon>Psychrobacter</taxon>
    </lineage>
</organism>
<dbReference type="KEGG" id="pur:AOC03_12005"/>
<sequence>MNNYFYFSNYELDLINSGLLIMMTKKAKKSMELTEEKREHDYEEVSLELFELCLKIKSLSNEYTNLSSHELDLIKSGLIILADCTYRQGLEKQDEALYYESFDLQFKEVWEKIHNNESTQVH</sequence>
<name>A0A0M3V9L9_9GAMM</name>
<evidence type="ECO:0000313" key="2">
    <source>
        <dbReference type="EMBL" id="ALF60909.1"/>
    </source>
</evidence>
<reference evidence="1 3" key="1">
    <citation type="submission" date="2015-09" db="EMBL/GenBank/DDBJ databases">
        <title>Complete genome of Psychrobacter urativorans R10.10B.</title>
        <authorList>
            <person name="See-Too W.S."/>
            <person name="Chan K.G."/>
        </authorList>
    </citation>
    <scope>NUCLEOTIDE SEQUENCE [LARGE SCALE GENOMIC DNA]</scope>
    <source>
        <strain evidence="1 3">R10.10B</strain>
        <plasmid evidence="1 3">1</plasmid>
    </source>
</reference>
<evidence type="ECO:0000313" key="3">
    <source>
        <dbReference type="Proteomes" id="UP000059847"/>
    </source>
</evidence>
<proteinExistence type="predicted"/>
<dbReference type="RefSeq" id="WP_062536807.1">
    <property type="nucleotide sequence ID" value="NZ_CP012707.1"/>
</dbReference>
<keyword evidence="3" id="KW-1185">Reference proteome</keyword>
<dbReference type="EMBL" id="CP012707">
    <property type="protein sequence ID" value="ALF60897.1"/>
    <property type="molecule type" value="Genomic_DNA"/>
</dbReference>
<keyword evidence="1" id="KW-0614">Plasmid</keyword>
<dbReference type="AlphaFoldDB" id="A0A0M3V9L9"/>
<geneLocation type="plasmid" evidence="1 3">
    <name>1</name>
</geneLocation>
<accession>A0A0M3V9L9</accession>
<gene>
    <name evidence="1" type="ORF">AOC03_11945</name>
    <name evidence="2" type="ORF">AOC03_12005</name>
</gene>
<evidence type="ECO:0000313" key="1">
    <source>
        <dbReference type="EMBL" id="ALF60897.1"/>
    </source>
</evidence>
<dbReference type="Proteomes" id="UP000059847">
    <property type="component" value="Plasmid 1"/>
</dbReference>